<feature type="transmembrane region" description="Helical" evidence="6">
    <location>
        <begin position="418"/>
        <end position="435"/>
    </location>
</feature>
<dbReference type="Pfam" id="PF00083">
    <property type="entry name" value="Sugar_tr"/>
    <property type="match status" value="1"/>
</dbReference>
<feature type="transmembrane region" description="Helical" evidence="6">
    <location>
        <begin position="242"/>
        <end position="262"/>
    </location>
</feature>
<gene>
    <name evidence="7" type="ORF">APTSU1_001028300</name>
</gene>
<feature type="transmembrane region" description="Helical" evidence="6">
    <location>
        <begin position="209"/>
        <end position="230"/>
    </location>
</feature>
<name>A0ABQ0F6Z4_APOSI</name>
<feature type="transmembrane region" description="Helical" evidence="6">
    <location>
        <begin position="183"/>
        <end position="203"/>
    </location>
</feature>
<evidence type="ECO:0000313" key="8">
    <source>
        <dbReference type="Proteomes" id="UP001623349"/>
    </source>
</evidence>
<dbReference type="InterPro" id="IPR005828">
    <property type="entry name" value="MFS_sugar_transport-like"/>
</dbReference>
<feature type="transmembrane region" description="Helical" evidence="6">
    <location>
        <begin position="268"/>
        <end position="288"/>
    </location>
</feature>
<keyword evidence="3 6" id="KW-1133">Transmembrane helix</keyword>
<keyword evidence="4 6" id="KW-0472">Membrane</keyword>
<evidence type="ECO:0000256" key="6">
    <source>
        <dbReference type="SAM" id="Phobius"/>
    </source>
</evidence>
<dbReference type="EMBL" id="BAAFST010000010">
    <property type="protein sequence ID" value="GAB1295049.1"/>
    <property type="molecule type" value="Genomic_DNA"/>
</dbReference>
<protein>
    <submittedName>
        <fullName evidence="7">Solute carrier family 22 member 16</fullName>
    </submittedName>
</protein>
<keyword evidence="8" id="KW-1185">Reference proteome</keyword>
<feature type="transmembrane region" description="Helical" evidence="6">
    <location>
        <begin position="355"/>
        <end position="376"/>
    </location>
</feature>
<evidence type="ECO:0000256" key="4">
    <source>
        <dbReference type="ARBA" id="ARBA00023136"/>
    </source>
</evidence>
<accession>A0ABQ0F6Z4</accession>
<feature type="region of interest" description="Disordered" evidence="5">
    <location>
        <begin position="484"/>
        <end position="813"/>
    </location>
</feature>
<dbReference type="InterPro" id="IPR036259">
    <property type="entry name" value="MFS_trans_sf"/>
</dbReference>
<proteinExistence type="predicted"/>
<organism evidence="7 8">
    <name type="scientific">Apodemus speciosus</name>
    <name type="common">Large Japanese field mouse</name>
    <dbReference type="NCBI Taxonomy" id="105296"/>
    <lineage>
        <taxon>Eukaryota</taxon>
        <taxon>Metazoa</taxon>
        <taxon>Chordata</taxon>
        <taxon>Craniata</taxon>
        <taxon>Vertebrata</taxon>
        <taxon>Euteleostomi</taxon>
        <taxon>Mammalia</taxon>
        <taxon>Eutheria</taxon>
        <taxon>Euarchontoglires</taxon>
        <taxon>Glires</taxon>
        <taxon>Rodentia</taxon>
        <taxon>Myomorpha</taxon>
        <taxon>Muroidea</taxon>
        <taxon>Muridae</taxon>
        <taxon>Murinae</taxon>
        <taxon>Apodemus</taxon>
    </lineage>
</organism>
<dbReference type="Gene3D" id="1.20.1250.20">
    <property type="entry name" value="MFS general substrate transporter like domains"/>
    <property type="match status" value="1"/>
</dbReference>
<evidence type="ECO:0000256" key="5">
    <source>
        <dbReference type="SAM" id="MobiDB-lite"/>
    </source>
</evidence>
<dbReference type="Proteomes" id="UP001623349">
    <property type="component" value="Unassembled WGS sequence"/>
</dbReference>
<evidence type="ECO:0000313" key="7">
    <source>
        <dbReference type="EMBL" id="GAB1295049.1"/>
    </source>
</evidence>
<comment type="caution">
    <text evidence="7">The sequence shown here is derived from an EMBL/GenBank/DDBJ whole genome shotgun (WGS) entry which is preliminary data.</text>
</comment>
<feature type="transmembrane region" description="Helical" evidence="6">
    <location>
        <begin position="152"/>
        <end position="176"/>
    </location>
</feature>
<reference evidence="7 8" key="1">
    <citation type="submission" date="2024-08" db="EMBL/GenBank/DDBJ databases">
        <title>The draft genome of Apodemus speciosus.</title>
        <authorList>
            <person name="Nabeshima K."/>
            <person name="Suzuki S."/>
            <person name="Onuma M."/>
        </authorList>
    </citation>
    <scope>NUCLEOTIDE SEQUENCE [LARGE SCALE GENOMIC DNA]</scope>
    <source>
        <strain evidence="7">IB14-021</strain>
    </source>
</reference>
<evidence type="ECO:0000256" key="2">
    <source>
        <dbReference type="ARBA" id="ARBA00022692"/>
    </source>
</evidence>
<feature type="transmembrane region" description="Helical" evidence="6">
    <location>
        <begin position="388"/>
        <end position="409"/>
    </location>
</feature>
<dbReference type="SUPFAM" id="SSF103473">
    <property type="entry name" value="MFS general substrate transporter"/>
    <property type="match status" value="1"/>
</dbReference>
<comment type="subcellular location">
    <subcellularLocation>
        <location evidence="1">Membrane</location>
        <topology evidence="1">Multi-pass membrane protein</topology>
    </subcellularLocation>
</comment>
<evidence type="ECO:0000256" key="1">
    <source>
        <dbReference type="ARBA" id="ARBA00004141"/>
    </source>
</evidence>
<evidence type="ECO:0000256" key="3">
    <source>
        <dbReference type="ARBA" id="ARBA00022989"/>
    </source>
</evidence>
<sequence length="813" mass="88216">MESCNVELIFDHVGHFGRFQIVLYLICAYQSISCGIHYLSSVLMSIIPEHACKPPGMVRKAVFHNVSAWRLEDILALRSPEHKDHITVELQDGEIWELTRCSRTWRENTSHLGYAYSGDRRDSPCSDGYVYDQSKWRNSVVRNFNLVCDQKWYARIIQPLFIFGVLLGGITFSYLSDRFGRRVSLWCTSIGVFFFGIASVFIFDYFSFLAARFFLVMAASGYFVVVFVYVMEIIGKKSRTWASMHLNTFFAIGAMLVALVSYLVKPWWLYQIILCTVTAPFILCCWMLPETPFWLLSEGRYKEAQGIVDTMAVWNKSSSCDLVELLSLDVTRSHDKSPQGARKHSLADLFCNPDVAGMTLIIWLDWFTANLGYYMFGMEAIQRKENEPLYLLLVGAMEIPAYVCLCLWLKRVGRRKTMFTFLLVASLSCAVYIAMPSELQDCKKSGSFDCQNCYRLRICLCISLYGRAVSNNYKVLGRREQQFGVPRGKRGHPTYQSLLQSLGPPATEAAPSDAGKWGSGRALSDAGKWGSGRAPPDAGKWGSGRAPPDAGKWGSGRAPSDAQRWGSGRAPSDAGKWGSSRAPSEAESGGPSRASPDAESWGSGRVLRDIESWGPGGALPDIVSWGSGRAPPDAESGGPGRAPPKDERGGPGRASPEDESGGPGRAPPEDESGGLGRAPPEDESGGPGRAPPEDESGGPGRAPPEDESGGPGRAPPEDESGGPGRAPPDAESWGPGRAPPDAESEGPGRAPPDAESEGPGRAPPDAESGGPGRAPPDAESGGPGRAPPEENTEMENEIENMDLSNPGGSDGDK</sequence>
<feature type="compositionally biased region" description="Acidic residues" evidence="5">
    <location>
        <begin position="790"/>
        <end position="800"/>
    </location>
</feature>
<keyword evidence="2 6" id="KW-0812">Transmembrane</keyword>
<dbReference type="PANTHER" id="PTHR24064">
    <property type="entry name" value="SOLUTE CARRIER FAMILY 22 MEMBER"/>
    <property type="match status" value="1"/>
</dbReference>